<protein>
    <submittedName>
        <fullName evidence="1">Uncharacterized protein</fullName>
    </submittedName>
</protein>
<evidence type="ECO:0000313" key="1">
    <source>
        <dbReference type="EMBL" id="RXH85360.1"/>
    </source>
</evidence>
<comment type="caution">
    <text evidence="1">The sequence shown here is derived from an EMBL/GenBank/DDBJ whole genome shotgun (WGS) entry which is preliminary data.</text>
</comment>
<accession>A0A498IQ21</accession>
<organism evidence="1 2">
    <name type="scientific">Malus domestica</name>
    <name type="common">Apple</name>
    <name type="synonym">Pyrus malus</name>
    <dbReference type="NCBI Taxonomy" id="3750"/>
    <lineage>
        <taxon>Eukaryota</taxon>
        <taxon>Viridiplantae</taxon>
        <taxon>Streptophyta</taxon>
        <taxon>Embryophyta</taxon>
        <taxon>Tracheophyta</taxon>
        <taxon>Spermatophyta</taxon>
        <taxon>Magnoliopsida</taxon>
        <taxon>eudicotyledons</taxon>
        <taxon>Gunneridae</taxon>
        <taxon>Pentapetalae</taxon>
        <taxon>rosids</taxon>
        <taxon>fabids</taxon>
        <taxon>Rosales</taxon>
        <taxon>Rosaceae</taxon>
        <taxon>Amygdaloideae</taxon>
        <taxon>Maleae</taxon>
        <taxon>Malus</taxon>
    </lineage>
</organism>
<sequence>MNTVQCKAMLGQGISGKLVISGFVGDEVPTGPLAAYYKLSLNRVLVVLSSSGFKFFLYADKASELRSKLDFVKRYRDGNIILSDDNMQKKKDDLLKYLKGQGFKDNTESLASLKLVSLTMESEKALQKDLESRTQCTRLPLYAGSGRGECRLALPPFMERLLPSLEPETYRSWAKALAKSRKQ</sequence>
<dbReference type="AlphaFoldDB" id="A0A498IQ21"/>
<proteinExistence type="predicted"/>
<dbReference type="Proteomes" id="UP000290289">
    <property type="component" value="Chromosome 11"/>
</dbReference>
<gene>
    <name evidence="1" type="ORF">DVH24_042128</name>
</gene>
<name>A0A498IQ21_MALDO</name>
<evidence type="ECO:0000313" key="2">
    <source>
        <dbReference type="Proteomes" id="UP000290289"/>
    </source>
</evidence>
<dbReference type="EMBL" id="RDQH01000337">
    <property type="protein sequence ID" value="RXH85360.1"/>
    <property type="molecule type" value="Genomic_DNA"/>
</dbReference>
<keyword evidence="2" id="KW-1185">Reference proteome</keyword>
<reference evidence="1 2" key="1">
    <citation type="submission" date="2018-10" db="EMBL/GenBank/DDBJ databases">
        <title>A high-quality apple genome assembly.</title>
        <authorList>
            <person name="Hu J."/>
        </authorList>
    </citation>
    <scope>NUCLEOTIDE SEQUENCE [LARGE SCALE GENOMIC DNA]</scope>
    <source>
        <strain evidence="2">cv. HFTH1</strain>
        <tissue evidence="1">Young leaf</tissue>
    </source>
</reference>